<name>A0AA39XSY9_9PEZI</name>
<dbReference type="Proteomes" id="UP001174936">
    <property type="component" value="Unassembled WGS sequence"/>
</dbReference>
<comment type="caution">
    <text evidence="1">The sequence shown here is derived from an EMBL/GenBank/DDBJ whole genome shotgun (WGS) entry which is preliminary data.</text>
</comment>
<reference evidence="1" key="1">
    <citation type="submission" date="2023-06" db="EMBL/GenBank/DDBJ databases">
        <title>Genome-scale phylogeny and comparative genomics of the fungal order Sordariales.</title>
        <authorList>
            <consortium name="Lawrence Berkeley National Laboratory"/>
            <person name="Hensen N."/>
            <person name="Bonometti L."/>
            <person name="Westerberg I."/>
            <person name="Brannstrom I.O."/>
            <person name="Guillou S."/>
            <person name="Cros-Aarteil S."/>
            <person name="Calhoun S."/>
            <person name="Haridas S."/>
            <person name="Kuo A."/>
            <person name="Mondo S."/>
            <person name="Pangilinan J."/>
            <person name="Riley R."/>
            <person name="Labutti K."/>
            <person name="Andreopoulos B."/>
            <person name="Lipzen A."/>
            <person name="Chen C."/>
            <person name="Yanf M."/>
            <person name="Daum C."/>
            <person name="Ng V."/>
            <person name="Clum A."/>
            <person name="Steindorff A."/>
            <person name="Ohm R."/>
            <person name="Martin F."/>
            <person name="Silar P."/>
            <person name="Natvig D."/>
            <person name="Lalanne C."/>
            <person name="Gautier V."/>
            <person name="Ament-Velasquez S.L."/>
            <person name="Kruys A."/>
            <person name="Hutchinson M.I."/>
            <person name="Powell A.J."/>
            <person name="Barry K."/>
            <person name="Miller A.N."/>
            <person name="Grigoriev I.V."/>
            <person name="Debuchy R."/>
            <person name="Gladieux P."/>
            <person name="Thoren M.H."/>
            <person name="Johannesson H."/>
        </authorList>
    </citation>
    <scope>NUCLEOTIDE SEQUENCE</scope>
    <source>
        <strain evidence="1">SMH2532-1</strain>
    </source>
</reference>
<evidence type="ECO:0000313" key="1">
    <source>
        <dbReference type="EMBL" id="KAK0639678.1"/>
    </source>
</evidence>
<protein>
    <submittedName>
        <fullName evidence="1">Uncharacterized protein</fullName>
    </submittedName>
</protein>
<gene>
    <name evidence="1" type="ORF">B0T16DRAFT_395361</name>
</gene>
<dbReference type="EMBL" id="JAULSV010000007">
    <property type="protein sequence ID" value="KAK0639678.1"/>
    <property type="molecule type" value="Genomic_DNA"/>
</dbReference>
<sequence length="150" mass="16412">MSSSSTNTNTVIRLLTDNPTGKTATGTISAWDGTANPVPPGVDIKYWTSLYNRADSYARRDAEGYVENYTGGKHNRGKLDLSKDLKDAGVSKAVNDSTKWSRNVGKTYQIAVMLLVRDLVTTAEGDFTYIKGKQGMLDGKARALSETRER</sequence>
<dbReference type="AlphaFoldDB" id="A0AA39XSY9"/>
<organism evidence="1 2">
    <name type="scientific">Cercophora newfieldiana</name>
    <dbReference type="NCBI Taxonomy" id="92897"/>
    <lineage>
        <taxon>Eukaryota</taxon>
        <taxon>Fungi</taxon>
        <taxon>Dikarya</taxon>
        <taxon>Ascomycota</taxon>
        <taxon>Pezizomycotina</taxon>
        <taxon>Sordariomycetes</taxon>
        <taxon>Sordariomycetidae</taxon>
        <taxon>Sordariales</taxon>
        <taxon>Lasiosphaeriaceae</taxon>
        <taxon>Cercophora</taxon>
    </lineage>
</organism>
<keyword evidence="2" id="KW-1185">Reference proteome</keyword>
<accession>A0AA39XSY9</accession>
<proteinExistence type="predicted"/>
<evidence type="ECO:0000313" key="2">
    <source>
        <dbReference type="Proteomes" id="UP001174936"/>
    </source>
</evidence>